<dbReference type="Gene3D" id="3.30.40.10">
    <property type="entry name" value="Zinc/RING finger domain, C3HC4 (zinc finger)"/>
    <property type="match status" value="1"/>
</dbReference>
<organism evidence="11 12">
    <name type="scientific">Castilleja foliolosa</name>
    <dbReference type="NCBI Taxonomy" id="1961234"/>
    <lineage>
        <taxon>Eukaryota</taxon>
        <taxon>Viridiplantae</taxon>
        <taxon>Streptophyta</taxon>
        <taxon>Embryophyta</taxon>
        <taxon>Tracheophyta</taxon>
        <taxon>Spermatophyta</taxon>
        <taxon>Magnoliopsida</taxon>
        <taxon>eudicotyledons</taxon>
        <taxon>Gunneridae</taxon>
        <taxon>Pentapetalae</taxon>
        <taxon>asterids</taxon>
        <taxon>lamiids</taxon>
        <taxon>Lamiales</taxon>
        <taxon>Orobanchaceae</taxon>
        <taxon>Pedicularideae</taxon>
        <taxon>Castillejinae</taxon>
        <taxon>Castilleja</taxon>
    </lineage>
</organism>
<comment type="catalytic activity">
    <reaction evidence="1">
        <text>S-ubiquitinyl-[E2 ubiquitin-conjugating enzyme]-L-cysteine + [acceptor protein]-L-lysine = [E2 ubiquitin-conjugating enzyme]-L-cysteine + N(6)-ubiquitinyl-[acceptor protein]-L-lysine.</text>
        <dbReference type="EC" id="2.3.2.27"/>
    </reaction>
</comment>
<dbReference type="FunFam" id="3.30.40.10:FF:000127">
    <property type="entry name" value="E3 ubiquitin-protein ligase RNF181"/>
    <property type="match status" value="1"/>
</dbReference>
<dbReference type="SUPFAM" id="SSF57850">
    <property type="entry name" value="RING/U-box"/>
    <property type="match status" value="1"/>
</dbReference>
<evidence type="ECO:0000256" key="6">
    <source>
        <dbReference type="ARBA" id="ARBA00022786"/>
    </source>
</evidence>
<dbReference type="GO" id="GO:0016567">
    <property type="term" value="P:protein ubiquitination"/>
    <property type="evidence" value="ECO:0007669"/>
    <property type="project" value="UniProtKB-ARBA"/>
</dbReference>
<dbReference type="PANTHER" id="PTHR15710:SF235">
    <property type="entry name" value="RING-H2 FINGER PROTEIN ATL79-LIKE"/>
    <property type="match status" value="1"/>
</dbReference>
<feature type="region of interest" description="Disordered" evidence="9">
    <location>
        <begin position="178"/>
        <end position="202"/>
    </location>
</feature>
<keyword evidence="4" id="KW-0479">Metal-binding</keyword>
<evidence type="ECO:0000256" key="9">
    <source>
        <dbReference type="SAM" id="MobiDB-lite"/>
    </source>
</evidence>
<evidence type="ECO:0000256" key="4">
    <source>
        <dbReference type="ARBA" id="ARBA00022723"/>
    </source>
</evidence>
<dbReference type="Proteomes" id="UP001632038">
    <property type="component" value="Unassembled WGS sequence"/>
</dbReference>
<evidence type="ECO:0000313" key="12">
    <source>
        <dbReference type="Proteomes" id="UP001632038"/>
    </source>
</evidence>
<gene>
    <name evidence="11" type="ORF">CASFOL_026607</name>
</gene>
<dbReference type="PANTHER" id="PTHR15710">
    <property type="entry name" value="E3 UBIQUITIN-PROTEIN LIGASE PRAJA"/>
    <property type="match status" value="1"/>
</dbReference>
<name>A0ABD3CHI7_9LAMI</name>
<comment type="caution">
    <text evidence="11">The sequence shown here is derived from an EMBL/GenBank/DDBJ whole genome shotgun (WGS) entry which is preliminary data.</text>
</comment>
<dbReference type="GO" id="GO:0061630">
    <property type="term" value="F:ubiquitin protein ligase activity"/>
    <property type="evidence" value="ECO:0007669"/>
    <property type="project" value="UniProtKB-EC"/>
</dbReference>
<dbReference type="AlphaFoldDB" id="A0ABD3CHI7"/>
<dbReference type="EC" id="2.3.2.27" evidence="2"/>
<sequence>MSSSNPDSTPPSLEELSVRGVAALLSPLILSTGPPRDVAVFVHQPTGAITIIEGSLDIDYLRQEIQIEQGPLPATKASIEALPRVRVPDPDLECSICLSEYEVNDDAEVKQMPCKHQFHGGCIDKWLGLHGSCPVCRFSMPVEENKERCESGDGGFGINLFVFTGPESGLVGAGMGHYEDQGMEDGNEYDDGADDVELDTID</sequence>
<keyword evidence="5 8" id="KW-0863">Zinc-finger</keyword>
<keyword evidence="12" id="KW-1185">Reference proteome</keyword>
<dbReference type="GO" id="GO:0008270">
    <property type="term" value="F:zinc ion binding"/>
    <property type="evidence" value="ECO:0007669"/>
    <property type="project" value="UniProtKB-KW"/>
</dbReference>
<protein>
    <recommendedName>
        <fullName evidence="2">RING-type E3 ubiquitin transferase</fullName>
        <ecNumber evidence="2">2.3.2.27</ecNumber>
    </recommendedName>
</protein>
<accession>A0ABD3CHI7</accession>
<evidence type="ECO:0000259" key="10">
    <source>
        <dbReference type="PROSITE" id="PS50089"/>
    </source>
</evidence>
<keyword evidence="6" id="KW-0833">Ubl conjugation pathway</keyword>
<dbReference type="Pfam" id="PF13639">
    <property type="entry name" value="zf-RING_2"/>
    <property type="match status" value="1"/>
</dbReference>
<dbReference type="InterPro" id="IPR013083">
    <property type="entry name" value="Znf_RING/FYVE/PHD"/>
</dbReference>
<proteinExistence type="predicted"/>
<keyword evidence="7" id="KW-0862">Zinc</keyword>
<reference evidence="12" key="1">
    <citation type="journal article" date="2024" name="IScience">
        <title>Strigolactones Initiate the Formation of Haustorium-like Structures in Castilleja.</title>
        <authorList>
            <person name="Buerger M."/>
            <person name="Peterson D."/>
            <person name="Chory J."/>
        </authorList>
    </citation>
    <scope>NUCLEOTIDE SEQUENCE [LARGE SCALE GENOMIC DNA]</scope>
</reference>
<evidence type="ECO:0000256" key="8">
    <source>
        <dbReference type="PROSITE-ProRule" id="PRU00175"/>
    </source>
</evidence>
<keyword evidence="3" id="KW-0808">Transferase</keyword>
<evidence type="ECO:0000256" key="5">
    <source>
        <dbReference type="ARBA" id="ARBA00022771"/>
    </source>
</evidence>
<dbReference type="SMART" id="SM00184">
    <property type="entry name" value="RING"/>
    <property type="match status" value="1"/>
</dbReference>
<evidence type="ECO:0000256" key="1">
    <source>
        <dbReference type="ARBA" id="ARBA00000900"/>
    </source>
</evidence>
<dbReference type="PROSITE" id="PS50089">
    <property type="entry name" value="ZF_RING_2"/>
    <property type="match status" value="1"/>
</dbReference>
<evidence type="ECO:0000256" key="3">
    <source>
        <dbReference type="ARBA" id="ARBA00022679"/>
    </source>
</evidence>
<feature type="compositionally biased region" description="Acidic residues" evidence="9">
    <location>
        <begin position="181"/>
        <end position="202"/>
    </location>
</feature>
<dbReference type="InterPro" id="IPR001841">
    <property type="entry name" value="Znf_RING"/>
</dbReference>
<evidence type="ECO:0000313" key="11">
    <source>
        <dbReference type="EMBL" id="KAL3629385.1"/>
    </source>
</evidence>
<dbReference type="EMBL" id="JAVIJP010000034">
    <property type="protein sequence ID" value="KAL3629385.1"/>
    <property type="molecule type" value="Genomic_DNA"/>
</dbReference>
<evidence type="ECO:0000256" key="7">
    <source>
        <dbReference type="ARBA" id="ARBA00022833"/>
    </source>
</evidence>
<evidence type="ECO:0000256" key="2">
    <source>
        <dbReference type="ARBA" id="ARBA00012483"/>
    </source>
</evidence>
<feature type="domain" description="RING-type" evidence="10">
    <location>
        <begin position="94"/>
        <end position="137"/>
    </location>
</feature>